<dbReference type="AlphaFoldDB" id="A0A084EFK4"/>
<feature type="chain" id="PRO_5001774057" description="Lipoprotein" evidence="1">
    <location>
        <begin position="24"/>
        <end position="182"/>
    </location>
</feature>
<proteinExistence type="predicted"/>
<reference evidence="2 3" key="1">
    <citation type="submission" date="2014-03" db="EMBL/GenBank/DDBJ databases">
        <title>Genome sequence of Sphingobium yanoikuyae B1.</title>
        <authorList>
            <person name="Gan H.M."/>
            <person name="Gan H.Y."/>
            <person name="Savka M.A."/>
        </authorList>
    </citation>
    <scope>NUCLEOTIDE SEQUENCE [LARGE SCALE GENOMIC DNA]</scope>
    <source>
        <strain evidence="2 3">B1</strain>
    </source>
</reference>
<name>A0A084EFK4_SPHYA</name>
<evidence type="ECO:0000313" key="2">
    <source>
        <dbReference type="EMBL" id="KEZ16746.1"/>
    </source>
</evidence>
<accession>A0A084EFK4</accession>
<sequence length="182" mass="18880">MNRASMRRTSLFLACLLAGCQQAATPGAAAPDRSGAAASGLERAAIATGAIADASRIAPVGLFQRRHEAGRDSLCVLPAKSGDYRFGLEAIFGTEQSCHGAGTARRAGDKLILSFSGGRKCIIVAQYDGDQVALPGVVDMACDRLCDGRGNLEGVTFPRIANDAGAALRARDRADEPLCEAD</sequence>
<evidence type="ECO:0000256" key="1">
    <source>
        <dbReference type="SAM" id="SignalP"/>
    </source>
</evidence>
<keyword evidence="1" id="KW-0732">Signal</keyword>
<protein>
    <recommendedName>
        <fullName evidence="4">Lipoprotein</fullName>
    </recommendedName>
</protein>
<dbReference type="PROSITE" id="PS51257">
    <property type="entry name" value="PROKAR_LIPOPROTEIN"/>
    <property type="match status" value="1"/>
</dbReference>
<organism evidence="2 3">
    <name type="scientific">Sphingobium yanoikuyae</name>
    <name type="common">Sphingomonas yanoikuyae</name>
    <dbReference type="NCBI Taxonomy" id="13690"/>
    <lineage>
        <taxon>Bacteria</taxon>
        <taxon>Pseudomonadati</taxon>
        <taxon>Pseudomonadota</taxon>
        <taxon>Alphaproteobacteria</taxon>
        <taxon>Sphingomonadales</taxon>
        <taxon>Sphingomonadaceae</taxon>
        <taxon>Sphingobium</taxon>
    </lineage>
</organism>
<dbReference type="EMBL" id="JGVR01000027">
    <property type="protein sequence ID" value="KEZ16746.1"/>
    <property type="molecule type" value="Genomic_DNA"/>
</dbReference>
<gene>
    <name evidence="2" type="ORF">CP98_03974</name>
</gene>
<evidence type="ECO:0000313" key="3">
    <source>
        <dbReference type="Proteomes" id="UP000028534"/>
    </source>
</evidence>
<dbReference type="Proteomes" id="UP000028534">
    <property type="component" value="Unassembled WGS sequence"/>
</dbReference>
<comment type="caution">
    <text evidence="2">The sequence shown here is derived from an EMBL/GenBank/DDBJ whole genome shotgun (WGS) entry which is preliminary data.</text>
</comment>
<dbReference type="PATRIC" id="fig|13690.10.peg.4079"/>
<evidence type="ECO:0008006" key="4">
    <source>
        <dbReference type="Google" id="ProtNLM"/>
    </source>
</evidence>
<dbReference type="STRING" id="13690.AX777_14935"/>
<feature type="signal peptide" evidence="1">
    <location>
        <begin position="1"/>
        <end position="23"/>
    </location>
</feature>